<dbReference type="SUPFAM" id="SSF55961">
    <property type="entry name" value="Bet v1-like"/>
    <property type="match status" value="1"/>
</dbReference>
<keyword evidence="2" id="KW-1185">Reference proteome</keyword>
<evidence type="ECO:0000313" key="1">
    <source>
        <dbReference type="EMBL" id="MDA5194132.1"/>
    </source>
</evidence>
<dbReference type="Pfam" id="PF10604">
    <property type="entry name" value="Polyketide_cyc2"/>
    <property type="match status" value="1"/>
</dbReference>
<reference evidence="1" key="1">
    <citation type="submission" date="2022-08" db="EMBL/GenBank/DDBJ databases">
        <authorList>
            <person name="Vandamme P."/>
            <person name="Hettiarachchi A."/>
            <person name="Peeters C."/>
            <person name="Cnockaert M."/>
            <person name="Carlier A."/>
        </authorList>
    </citation>
    <scope>NUCLEOTIDE SEQUENCE</scope>
    <source>
        <strain evidence="1">LMG 31809</strain>
    </source>
</reference>
<dbReference type="Gene3D" id="3.30.530.20">
    <property type="match status" value="1"/>
</dbReference>
<evidence type="ECO:0000313" key="2">
    <source>
        <dbReference type="Proteomes" id="UP001141619"/>
    </source>
</evidence>
<accession>A0A9X3Z7G4</accession>
<gene>
    <name evidence="1" type="ORF">NYP16_09240</name>
</gene>
<dbReference type="EMBL" id="JANWOI010000003">
    <property type="protein sequence ID" value="MDA5194132.1"/>
    <property type="molecule type" value="Genomic_DNA"/>
</dbReference>
<dbReference type="PANTHER" id="PTHR39332:SF7">
    <property type="entry name" value="SRPBCC FAMILY PROTEIN"/>
    <property type="match status" value="1"/>
</dbReference>
<protein>
    <submittedName>
        <fullName evidence="1">SRPBCC family protein</fullName>
    </submittedName>
</protein>
<proteinExistence type="predicted"/>
<reference evidence="1" key="2">
    <citation type="journal article" date="2023" name="Syst. Appl. Microbiol.">
        <title>Govania unica gen. nov., sp. nov., a rare biosphere bacterium that represents a novel family in the class Alphaproteobacteria.</title>
        <authorList>
            <person name="Vandamme P."/>
            <person name="Peeters C."/>
            <person name="Hettiarachchi A."/>
            <person name="Cnockaert M."/>
            <person name="Carlier A."/>
        </authorList>
    </citation>
    <scope>NUCLEOTIDE SEQUENCE</scope>
    <source>
        <strain evidence="1">LMG 31809</strain>
    </source>
</reference>
<dbReference type="InterPro" id="IPR019587">
    <property type="entry name" value="Polyketide_cyclase/dehydratase"/>
</dbReference>
<dbReference type="RefSeq" id="WP_274943836.1">
    <property type="nucleotide sequence ID" value="NZ_JANWOI010000003.1"/>
</dbReference>
<dbReference type="CDD" id="cd07821">
    <property type="entry name" value="PYR_PYL_RCAR_like"/>
    <property type="match status" value="1"/>
</dbReference>
<sequence>MGQACVTARYEAPAEKVWEYLTWFGVKKLTGSSLFKSVEFDGSEQKLGAVRTLHLHEGLPVSERLIEFDDRDRLNVYRVIDAGPLQVIDYVGRIRVTPSGPDACFVKINCDFTAVGMTDAEWQVMWETMEAQLLEDLRKLVEA</sequence>
<name>A0A9X3Z7G4_9PROT</name>
<comment type="caution">
    <text evidence="1">The sequence shown here is derived from an EMBL/GenBank/DDBJ whole genome shotgun (WGS) entry which is preliminary data.</text>
</comment>
<organism evidence="1 2">
    <name type="scientific">Govanella unica</name>
    <dbReference type="NCBI Taxonomy" id="2975056"/>
    <lineage>
        <taxon>Bacteria</taxon>
        <taxon>Pseudomonadati</taxon>
        <taxon>Pseudomonadota</taxon>
        <taxon>Alphaproteobacteria</taxon>
        <taxon>Emcibacterales</taxon>
        <taxon>Govanellaceae</taxon>
        <taxon>Govanella</taxon>
    </lineage>
</organism>
<dbReference type="Proteomes" id="UP001141619">
    <property type="component" value="Unassembled WGS sequence"/>
</dbReference>
<dbReference type="PANTHER" id="PTHR39332">
    <property type="entry name" value="BLL4707 PROTEIN"/>
    <property type="match status" value="1"/>
</dbReference>
<dbReference type="AlphaFoldDB" id="A0A9X3Z7G4"/>
<dbReference type="InterPro" id="IPR023393">
    <property type="entry name" value="START-like_dom_sf"/>
</dbReference>